<sequence>MATWTAFYVKTTNEAGLKEKLIALTGISTALEGRFPSDFHNSYLIDEAAPSYLVFTSTQPGWVTIVYNSAHKLADWCIDISKQFNTQVIVTLAQNTSDYYYFALYDKGEMKRELEYCYSEDYIPTNLGKKFDFEAEEPGDEIEYNGDSTFLFDFDSIERYCSEFGLTIQCNYQDFEWSMLKGRSTGKTVAQAVKELHDARKPWWKFW</sequence>
<proteinExistence type="predicted"/>
<accession>A0A3B7MS89</accession>
<dbReference type="Proteomes" id="UP000263900">
    <property type="component" value="Chromosome"/>
</dbReference>
<dbReference type="RefSeq" id="WP_119053258.1">
    <property type="nucleotide sequence ID" value="NZ_CP032157.1"/>
</dbReference>
<protein>
    <submittedName>
        <fullName evidence="1">Uncharacterized protein</fullName>
    </submittedName>
</protein>
<dbReference type="EMBL" id="CP032157">
    <property type="protein sequence ID" value="AXY77382.1"/>
    <property type="molecule type" value="Genomic_DNA"/>
</dbReference>
<reference evidence="1 2" key="1">
    <citation type="submission" date="2018-09" db="EMBL/GenBank/DDBJ databases">
        <title>Genome sequencing of strain 6GH32-13.</title>
        <authorList>
            <person name="Weon H.-Y."/>
            <person name="Heo J."/>
            <person name="Kwon S.-W."/>
        </authorList>
    </citation>
    <scope>NUCLEOTIDE SEQUENCE [LARGE SCALE GENOMIC DNA]</scope>
    <source>
        <strain evidence="1 2">5GH32-13</strain>
    </source>
</reference>
<keyword evidence="2" id="KW-1185">Reference proteome</keyword>
<dbReference type="KEGG" id="pseg:D3H65_26875"/>
<dbReference type="OrthoDB" id="2868740at2"/>
<evidence type="ECO:0000313" key="2">
    <source>
        <dbReference type="Proteomes" id="UP000263900"/>
    </source>
</evidence>
<organism evidence="1 2">
    <name type="scientific">Paraflavitalea soli</name>
    <dbReference type="NCBI Taxonomy" id="2315862"/>
    <lineage>
        <taxon>Bacteria</taxon>
        <taxon>Pseudomonadati</taxon>
        <taxon>Bacteroidota</taxon>
        <taxon>Chitinophagia</taxon>
        <taxon>Chitinophagales</taxon>
        <taxon>Chitinophagaceae</taxon>
        <taxon>Paraflavitalea</taxon>
    </lineage>
</organism>
<evidence type="ECO:0000313" key="1">
    <source>
        <dbReference type="EMBL" id="AXY77382.1"/>
    </source>
</evidence>
<dbReference type="AlphaFoldDB" id="A0A3B7MS89"/>
<name>A0A3B7MS89_9BACT</name>
<gene>
    <name evidence="1" type="ORF">D3H65_26875</name>
</gene>